<accession>A0A0B7NZ55</accession>
<gene>
    <name evidence="1" type="ORF">PFCIRM138_03830</name>
</gene>
<organism evidence="1">
    <name type="scientific">Propionibacterium freudenreichii subsp. freudenreichii</name>
    <dbReference type="NCBI Taxonomy" id="66712"/>
    <lineage>
        <taxon>Bacteria</taxon>
        <taxon>Bacillati</taxon>
        <taxon>Actinomycetota</taxon>
        <taxon>Actinomycetes</taxon>
        <taxon>Propionibacteriales</taxon>
        <taxon>Propionibacteriaceae</taxon>
        <taxon>Propionibacterium</taxon>
    </lineage>
</organism>
<sequence length="173" mass="19766">MTEPTMYAVARAPRKESKVWVNGSMTWDEIIEVVRHPAGHKECGCWLFGTLMRDPLTGEVYRRKTTILSRSAVLLDADAAWPDLPDKVLALGVRCLVHSTWRSRPEAPRYRIIIPLSRPVTPDEYTIIAGKLIRQLGTEQFDQTCADPIQFSFLPSNNRRWNDYEIYEGADAC</sequence>
<evidence type="ECO:0000313" key="1">
    <source>
        <dbReference type="EMBL" id="CEP26063.1"/>
    </source>
</evidence>
<name>A0A0B7NZ55_PROFF</name>
<reference evidence="1" key="1">
    <citation type="submission" date="2014-08" db="EMBL/GenBank/DDBJ databases">
        <authorList>
            <person name="Falentin Helene"/>
        </authorList>
    </citation>
    <scope>NUCLEOTIDE SEQUENCE</scope>
</reference>
<dbReference type="AlphaFoldDB" id="A0A0B7NZ55"/>
<dbReference type="EMBL" id="LM676388">
    <property type="protein sequence ID" value="CEP26063.1"/>
    <property type="molecule type" value="Genomic_DNA"/>
</dbReference>
<proteinExistence type="predicted"/>
<protein>
    <submittedName>
        <fullName evidence="1">Primase</fullName>
    </submittedName>
</protein>